<dbReference type="PANTHER" id="PTHR42760:SF129">
    <property type="entry name" value="OXIDOREDUCTASE"/>
    <property type="match status" value="1"/>
</dbReference>
<dbReference type="PRINTS" id="PR00081">
    <property type="entry name" value="GDHRDH"/>
</dbReference>
<dbReference type="Gene3D" id="3.40.50.720">
    <property type="entry name" value="NAD(P)-binding Rossmann-like Domain"/>
    <property type="match status" value="1"/>
</dbReference>
<dbReference type="PRINTS" id="PR00080">
    <property type="entry name" value="SDRFAMILY"/>
</dbReference>
<dbReference type="InterPro" id="IPR020904">
    <property type="entry name" value="Sc_DH/Rdtase_CS"/>
</dbReference>
<dbReference type="SUPFAM" id="SSF51735">
    <property type="entry name" value="NAD(P)-binding Rossmann-fold domains"/>
    <property type="match status" value="1"/>
</dbReference>
<accession>A0ABR5F0C6</accession>
<gene>
    <name evidence="2" type="ORF">FrCorBMG51_19670</name>
</gene>
<protein>
    <submittedName>
        <fullName evidence="2">Short-chain dehydrogenase</fullName>
    </submittedName>
</protein>
<dbReference type="Pfam" id="PF13561">
    <property type="entry name" value="adh_short_C2"/>
    <property type="match status" value="1"/>
</dbReference>
<dbReference type="Proteomes" id="UP000035425">
    <property type="component" value="Unassembled WGS sequence"/>
</dbReference>
<evidence type="ECO:0000313" key="3">
    <source>
        <dbReference type="Proteomes" id="UP000035425"/>
    </source>
</evidence>
<dbReference type="CDD" id="cd05233">
    <property type="entry name" value="SDR_c"/>
    <property type="match status" value="1"/>
</dbReference>
<evidence type="ECO:0000313" key="2">
    <source>
        <dbReference type="EMBL" id="KLL10187.1"/>
    </source>
</evidence>
<dbReference type="EMBL" id="JWIO01000040">
    <property type="protein sequence ID" value="KLL10187.1"/>
    <property type="molecule type" value="Genomic_DNA"/>
</dbReference>
<dbReference type="InterPro" id="IPR002347">
    <property type="entry name" value="SDR_fam"/>
</dbReference>
<reference evidence="2 3" key="1">
    <citation type="submission" date="2014-12" db="EMBL/GenBank/DDBJ databases">
        <title>Frankia sp. BMG5.1 draft genome.</title>
        <authorList>
            <person name="Gtari M."/>
            <person name="Ghodhbane-Gtari F."/>
            <person name="Nouioui I."/>
            <person name="Ktari A."/>
            <person name="Hezbri K."/>
            <person name="Mimouni W."/>
            <person name="Sbissi I."/>
            <person name="Ayari A."/>
            <person name="Yamanaka T."/>
            <person name="Normand P."/>
            <person name="Tisa L.S."/>
            <person name="Boudabous A."/>
        </authorList>
    </citation>
    <scope>NUCLEOTIDE SEQUENCE [LARGE SCALE GENOMIC DNA]</scope>
    <source>
        <strain evidence="2 3">BMG5.1</strain>
    </source>
</reference>
<comment type="similarity">
    <text evidence="1">Belongs to the short-chain dehydrogenases/reductases (SDR) family.</text>
</comment>
<organism evidence="2 3">
    <name type="scientific">Protofrankia coriariae</name>
    <dbReference type="NCBI Taxonomy" id="1562887"/>
    <lineage>
        <taxon>Bacteria</taxon>
        <taxon>Bacillati</taxon>
        <taxon>Actinomycetota</taxon>
        <taxon>Actinomycetes</taxon>
        <taxon>Frankiales</taxon>
        <taxon>Frankiaceae</taxon>
        <taxon>Protofrankia</taxon>
    </lineage>
</organism>
<keyword evidence="3" id="KW-1185">Reference proteome</keyword>
<name>A0ABR5F0C6_9ACTN</name>
<comment type="caution">
    <text evidence="2">The sequence shown here is derived from an EMBL/GenBank/DDBJ whole genome shotgun (WGS) entry which is preliminary data.</text>
</comment>
<proteinExistence type="inferred from homology"/>
<dbReference type="InterPro" id="IPR036291">
    <property type="entry name" value="NAD(P)-bd_dom_sf"/>
</dbReference>
<dbReference type="RefSeq" id="WP_047224508.1">
    <property type="nucleotide sequence ID" value="NZ_JWIO01000040.1"/>
</dbReference>
<evidence type="ECO:0000256" key="1">
    <source>
        <dbReference type="ARBA" id="ARBA00006484"/>
    </source>
</evidence>
<sequence length="268" mass="28169">MPSTAVAPPRRPALPLNERTYIVTGAGGGIGGAAAARLLRVSSNVVAVDLSSRRLNGTIESTRGLPGTLRTIKADVTSEAGVQEAVDFAVTEFGSVQGVANVAGGMVNINRDVYDVPLESISLDSWVQMYALNVNSAFLMCRALEKHFVAQGYGKIVNVASLAAFANRLELGNAAYNSAKAAVVALTQSVSVQLGRQGIRANCIAPGLVLSDRVRAWIDDGYLNRHLEYTALGDVPTPEDLGEGIAFFLEPQSDAITGETLRVAAGVR</sequence>
<dbReference type="PROSITE" id="PS00061">
    <property type="entry name" value="ADH_SHORT"/>
    <property type="match status" value="1"/>
</dbReference>
<dbReference type="PANTHER" id="PTHR42760">
    <property type="entry name" value="SHORT-CHAIN DEHYDROGENASES/REDUCTASES FAMILY MEMBER"/>
    <property type="match status" value="1"/>
</dbReference>